<feature type="transmembrane region" description="Helical" evidence="6">
    <location>
        <begin position="42"/>
        <end position="64"/>
    </location>
</feature>
<organism evidence="7 8">
    <name type="scientific">Deefgea salmonis</name>
    <dbReference type="NCBI Taxonomy" id="2875502"/>
    <lineage>
        <taxon>Bacteria</taxon>
        <taxon>Pseudomonadati</taxon>
        <taxon>Pseudomonadota</taxon>
        <taxon>Betaproteobacteria</taxon>
        <taxon>Neisseriales</taxon>
        <taxon>Chitinibacteraceae</taxon>
        <taxon>Deefgea</taxon>
    </lineage>
</organism>
<proteinExistence type="predicted"/>
<dbReference type="PANTHER" id="PTHR30250:SF30">
    <property type="entry name" value="LIPID III FLIPPASE"/>
    <property type="match status" value="1"/>
</dbReference>
<gene>
    <name evidence="7" type="ORF">LG219_07460</name>
</gene>
<keyword evidence="4 6" id="KW-1133">Transmembrane helix</keyword>
<dbReference type="EMBL" id="JAJAWG010000003">
    <property type="protein sequence ID" value="MCB5196117.1"/>
    <property type="molecule type" value="Genomic_DNA"/>
</dbReference>
<accession>A0ABS8BKI9</accession>
<evidence type="ECO:0000256" key="5">
    <source>
        <dbReference type="ARBA" id="ARBA00023136"/>
    </source>
</evidence>
<feature type="transmembrane region" description="Helical" evidence="6">
    <location>
        <begin position="258"/>
        <end position="279"/>
    </location>
</feature>
<keyword evidence="3 6" id="KW-0812">Transmembrane</keyword>
<feature type="transmembrane region" description="Helical" evidence="6">
    <location>
        <begin position="176"/>
        <end position="197"/>
    </location>
</feature>
<evidence type="ECO:0000313" key="8">
    <source>
        <dbReference type="Proteomes" id="UP001198034"/>
    </source>
</evidence>
<evidence type="ECO:0000313" key="7">
    <source>
        <dbReference type="EMBL" id="MCB5196117.1"/>
    </source>
</evidence>
<feature type="transmembrane region" description="Helical" evidence="6">
    <location>
        <begin position="364"/>
        <end position="383"/>
    </location>
</feature>
<dbReference type="InterPro" id="IPR050833">
    <property type="entry name" value="Poly_Biosynth_Transport"/>
</dbReference>
<evidence type="ECO:0000256" key="6">
    <source>
        <dbReference type="SAM" id="Phobius"/>
    </source>
</evidence>
<dbReference type="CDD" id="cd13125">
    <property type="entry name" value="MATE_like_10"/>
    <property type="match status" value="1"/>
</dbReference>
<reference evidence="7 8" key="1">
    <citation type="submission" date="2021-10" db="EMBL/GenBank/DDBJ databases">
        <authorList>
            <person name="Chen M."/>
        </authorList>
    </citation>
    <scope>NUCLEOTIDE SEQUENCE [LARGE SCALE GENOMIC DNA]</scope>
    <source>
        <strain evidence="7 8">H3-26</strain>
    </source>
</reference>
<evidence type="ECO:0000256" key="3">
    <source>
        <dbReference type="ARBA" id="ARBA00022692"/>
    </source>
</evidence>
<evidence type="ECO:0000256" key="2">
    <source>
        <dbReference type="ARBA" id="ARBA00022475"/>
    </source>
</evidence>
<evidence type="ECO:0000256" key="4">
    <source>
        <dbReference type="ARBA" id="ARBA00022989"/>
    </source>
</evidence>
<feature type="transmembrane region" description="Helical" evidence="6">
    <location>
        <begin position="395"/>
        <end position="411"/>
    </location>
</feature>
<feature type="transmembrane region" description="Helical" evidence="6">
    <location>
        <begin position="150"/>
        <end position="170"/>
    </location>
</feature>
<dbReference type="PANTHER" id="PTHR30250">
    <property type="entry name" value="PST FAMILY PREDICTED COLANIC ACID TRANSPORTER"/>
    <property type="match status" value="1"/>
</dbReference>
<dbReference type="InterPro" id="IPR044550">
    <property type="entry name" value="WzxE"/>
</dbReference>
<name>A0ABS8BKI9_9NEIS</name>
<feature type="transmembrane region" description="Helical" evidence="6">
    <location>
        <begin position="299"/>
        <end position="316"/>
    </location>
</feature>
<feature type="transmembrane region" description="Helical" evidence="6">
    <location>
        <begin position="85"/>
        <end position="105"/>
    </location>
</feature>
<feature type="transmembrane region" description="Helical" evidence="6">
    <location>
        <begin position="336"/>
        <end position="357"/>
    </location>
</feature>
<sequence length="416" mass="45976">MKKLLTVTLFTGLLTLLRMAMGFVIAKVVAIYTGPTGMAMLGQVQSMVAILNGMINAPAGAGVVRFTAQHQEQGFDACTPWWRASVRWIVILLAILIPLGLVLAKPLSHWLFASGDYAWLIIITVLALPFTAMGTLITSVTNGLQQYRRYIGLGMVSTVISSLVMIALIIKQNLMGALLAAALQAGLIGVVMLIASLRQPWFKLRYWWGQSASEERKAIGGYILMAVTSALTIPVSLVMVRNILVSHVGWEQAGQWQAVWKISEVYLGVITMALGTYYLPKLASLSGVDAILKEINSTARIIIPIVAIMALAVYFLRDIAISLLFTEAFRSARDLFAIQLMGDVIKIASWLYAYPMLARGATKWFMVTEVFFSGMFVMFSYFLVGQFGTQGANSAYLLNYILYFLFLFFNVRKISR</sequence>
<keyword evidence="5 6" id="KW-0472">Membrane</keyword>
<protein>
    <submittedName>
        <fullName evidence="7">O-antigen translocase</fullName>
    </submittedName>
</protein>
<keyword evidence="2" id="KW-1003">Cell membrane</keyword>
<comment type="subcellular location">
    <subcellularLocation>
        <location evidence="1">Cell membrane</location>
        <topology evidence="1">Multi-pass membrane protein</topology>
    </subcellularLocation>
</comment>
<dbReference type="Proteomes" id="UP001198034">
    <property type="component" value="Unassembled WGS sequence"/>
</dbReference>
<evidence type="ECO:0000256" key="1">
    <source>
        <dbReference type="ARBA" id="ARBA00004651"/>
    </source>
</evidence>
<comment type="caution">
    <text evidence="7">The sequence shown here is derived from an EMBL/GenBank/DDBJ whole genome shotgun (WGS) entry which is preliminary data.</text>
</comment>
<feature type="transmembrane region" description="Helical" evidence="6">
    <location>
        <begin position="218"/>
        <end position="238"/>
    </location>
</feature>
<keyword evidence="8" id="KW-1185">Reference proteome</keyword>
<feature type="transmembrane region" description="Helical" evidence="6">
    <location>
        <begin position="117"/>
        <end position="138"/>
    </location>
</feature>